<dbReference type="Proteomes" id="UP000004478">
    <property type="component" value="Unassembled WGS sequence"/>
</dbReference>
<dbReference type="RefSeq" id="WP_009185318.1">
    <property type="nucleotide sequence ID" value="NZ_AMGM01000033.1"/>
</dbReference>
<dbReference type="InterPro" id="IPR025420">
    <property type="entry name" value="DUF4143"/>
</dbReference>
<proteinExistence type="predicted"/>
<keyword evidence="3" id="KW-1185">Reference proteome</keyword>
<name>K1L2R0_CECL9</name>
<dbReference type="Pfam" id="PF13635">
    <property type="entry name" value="DUF4143"/>
    <property type="match status" value="1"/>
</dbReference>
<protein>
    <recommendedName>
        <fullName evidence="1">DUF4143 domain-containing protein</fullName>
    </recommendedName>
</protein>
<evidence type="ECO:0000313" key="3">
    <source>
        <dbReference type="Proteomes" id="UP000004478"/>
    </source>
</evidence>
<accession>K1L2R0</accession>
<gene>
    <name evidence="2" type="ORF">B879_02289</name>
</gene>
<reference evidence="2 3" key="1">
    <citation type="journal article" date="2012" name="J. Bacteriol.">
        <title>Draft Genome Sequence of Cecembia lonarensis Strain LW9T, Isolated from Lonar Lake, a Haloalkaline Lake in India.</title>
        <authorList>
            <person name="Shivaji S."/>
            <person name="Ara S."/>
            <person name="Singh A."/>
            <person name="Pinnaka A.K."/>
        </authorList>
    </citation>
    <scope>NUCLEOTIDE SEQUENCE [LARGE SCALE GENOMIC DNA]</scope>
    <source>
        <strain evidence="2 3">LW9</strain>
    </source>
</reference>
<sequence>MKLDPGKLWKYREKSFVIFRLSAFSRNLRKEINKSQKIYFYDLGIRNAIIRNFSPLDVRLDVGGLWENFCISIWLKYNHNNRRFVNT</sequence>
<evidence type="ECO:0000313" key="2">
    <source>
        <dbReference type="EMBL" id="EKB49101.1"/>
    </source>
</evidence>
<dbReference type="EMBL" id="AMGM01000033">
    <property type="protein sequence ID" value="EKB49101.1"/>
    <property type="molecule type" value="Genomic_DNA"/>
</dbReference>
<organism evidence="2 3">
    <name type="scientific">Cecembia lonarensis (strain CCUG 58316 / KCTC 22772 / LW9)</name>
    <dbReference type="NCBI Taxonomy" id="1225176"/>
    <lineage>
        <taxon>Bacteria</taxon>
        <taxon>Pseudomonadati</taxon>
        <taxon>Bacteroidota</taxon>
        <taxon>Cytophagia</taxon>
        <taxon>Cytophagales</taxon>
        <taxon>Cyclobacteriaceae</taxon>
        <taxon>Cecembia</taxon>
    </lineage>
</organism>
<dbReference type="AlphaFoldDB" id="K1L2R0"/>
<evidence type="ECO:0000259" key="1">
    <source>
        <dbReference type="Pfam" id="PF13635"/>
    </source>
</evidence>
<comment type="caution">
    <text evidence="2">The sequence shown here is derived from an EMBL/GenBank/DDBJ whole genome shotgun (WGS) entry which is preliminary data.</text>
</comment>
<feature type="domain" description="DUF4143" evidence="1">
    <location>
        <begin position="11"/>
        <end position="80"/>
    </location>
</feature>